<keyword evidence="1" id="KW-0343">GTPase activation</keyword>
<dbReference type="GO" id="GO:0048471">
    <property type="term" value="C:perinuclear region of cytoplasm"/>
    <property type="evidence" value="ECO:0007669"/>
    <property type="project" value="TreeGrafter"/>
</dbReference>
<keyword evidence="2" id="KW-0433">Leucine-rich repeat</keyword>
<evidence type="ECO:0000256" key="1">
    <source>
        <dbReference type="ARBA" id="ARBA00022468"/>
    </source>
</evidence>
<dbReference type="AlphaFoldDB" id="A0A0D2WV96"/>
<dbReference type="SUPFAM" id="SSF52047">
    <property type="entry name" value="RNI-like"/>
    <property type="match status" value="1"/>
</dbReference>
<evidence type="ECO:0008006" key="6">
    <source>
        <dbReference type="Google" id="ProtNLM"/>
    </source>
</evidence>
<dbReference type="Proteomes" id="UP000008743">
    <property type="component" value="Unassembled WGS sequence"/>
</dbReference>
<evidence type="ECO:0000256" key="3">
    <source>
        <dbReference type="ARBA" id="ARBA00022737"/>
    </source>
</evidence>
<dbReference type="PANTHER" id="PTHR24113">
    <property type="entry name" value="RAN GTPASE-ACTIVATING PROTEIN 1"/>
    <property type="match status" value="1"/>
</dbReference>
<evidence type="ECO:0000313" key="5">
    <source>
        <dbReference type="Proteomes" id="UP000008743"/>
    </source>
</evidence>
<evidence type="ECO:0000256" key="2">
    <source>
        <dbReference type="ARBA" id="ARBA00022614"/>
    </source>
</evidence>
<keyword evidence="5" id="KW-1185">Reference proteome</keyword>
<dbReference type="PANTHER" id="PTHR24113:SF12">
    <property type="entry name" value="RAN GTPASE-ACTIVATING PROTEIN 1"/>
    <property type="match status" value="1"/>
</dbReference>
<keyword evidence="3" id="KW-0677">Repeat</keyword>
<dbReference type="EMBL" id="KE346372">
    <property type="protein sequence ID" value="KJE96730.1"/>
    <property type="molecule type" value="Genomic_DNA"/>
</dbReference>
<dbReference type="InterPro" id="IPR027038">
    <property type="entry name" value="RanGap"/>
</dbReference>
<reference evidence="5" key="1">
    <citation type="submission" date="2011-02" db="EMBL/GenBank/DDBJ databases">
        <title>The Genome Sequence of Capsaspora owczarzaki ATCC 30864.</title>
        <authorList>
            <person name="Russ C."/>
            <person name="Cuomo C."/>
            <person name="Burger G."/>
            <person name="Gray M.W."/>
            <person name="Holland P.W.H."/>
            <person name="King N."/>
            <person name="Lang F.B.F."/>
            <person name="Roger A.J."/>
            <person name="Ruiz-Trillo I."/>
            <person name="Young S.K."/>
            <person name="Zeng Q."/>
            <person name="Gargeya S."/>
            <person name="Alvarado L."/>
            <person name="Berlin A."/>
            <person name="Chapman S.B."/>
            <person name="Chen Z."/>
            <person name="Freedman E."/>
            <person name="Gellesch M."/>
            <person name="Goldberg J."/>
            <person name="Griggs A."/>
            <person name="Gujja S."/>
            <person name="Heilman E."/>
            <person name="Heiman D."/>
            <person name="Howarth C."/>
            <person name="Mehta T."/>
            <person name="Neiman D."/>
            <person name="Pearson M."/>
            <person name="Roberts A."/>
            <person name="Saif S."/>
            <person name="Shea T."/>
            <person name="Shenoy N."/>
            <person name="Sisk P."/>
            <person name="Stolte C."/>
            <person name="Sykes S."/>
            <person name="White J."/>
            <person name="Yandava C."/>
            <person name="Haas B."/>
            <person name="Nusbaum C."/>
            <person name="Birren B."/>
        </authorList>
    </citation>
    <scope>NUCLEOTIDE SEQUENCE</scope>
    <source>
        <strain evidence="5">ATCC 30864</strain>
    </source>
</reference>
<dbReference type="Pfam" id="PF13516">
    <property type="entry name" value="LRR_6"/>
    <property type="match status" value="4"/>
</dbReference>
<dbReference type="InterPro" id="IPR001611">
    <property type="entry name" value="Leu-rich_rpt"/>
</dbReference>
<gene>
    <name evidence="4" type="ORF">CAOG_007005</name>
</gene>
<evidence type="ECO:0000313" key="4">
    <source>
        <dbReference type="EMBL" id="KJE96730.1"/>
    </source>
</evidence>
<protein>
    <recommendedName>
        <fullName evidence="6">NOD3 protein</fullName>
    </recommendedName>
</protein>
<dbReference type="eggNOG" id="KOG4308">
    <property type="taxonomic scope" value="Eukaryota"/>
</dbReference>
<dbReference type="RefSeq" id="XP_004343729.2">
    <property type="nucleotide sequence ID" value="XM_004343679.2"/>
</dbReference>
<name>A0A0D2WV96_CAPO3</name>
<dbReference type="GO" id="GO:0031267">
    <property type="term" value="F:small GTPase binding"/>
    <property type="evidence" value="ECO:0007669"/>
    <property type="project" value="TreeGrafter"/>
</dbReference>
<proteinExistence type="predicted"/>
<dbReference type="Gene3D" id="3.80.10.10">
    <property type="entry name" value="Ribonuclease Inhibitor"/>
    <property type="match status" value="2"/>
</dbReference>
<dbReference type="InterPro" id="IPR032675">
    <property type="entry name" value="LRR_dom_sf"/>
</dbReference>
<accession>A0A0D2WV96</accession>
<sequence>MLSYESMTERQRQLYDRVNNTRNLNLSRCQSQIGDAEAQAIAEALKVNSTVTTVVLWYNQIGDAGAQAFAEALKVNTTMERLYLGGNLIGDAGAQAIAEALKVNTTLPMLYLSDNQIQDAGAQAIAEALKVNTTVTVLGLDRNLIADAGAHAMAEALKVKKTWTELDLSGNCIGKVGVQALEEICKTNCDPAVDFRCQINPLAFGYLPRCASAEELQTVFHLLSSGPDLQDQSASLPVLPAEIAERIMDEAHYWQGVKYTKRDWLRDCTNEHFKVTLPQGIDGPSIRVKAIRVLLDRWEDSKAAASCVFDLIVQDEQGVVRSELSVTPNCVDSTVELGTLLPASHPIIRQMRGGWQVRAQQDKFTDSVRSSWLYVGYI</sequence>
<dbReference type="GO" id="GO:0005096">
    <property type="term" value="F:GTPase activator activity"/>
    <property type="evidence" value="ECO:0007669"/>
    <property type="project" value="UniProtKB-KW"/>
</dbReference>
<dbReference type="PhylomeDB" id="A0A0D2WV96"/>
<dbReference type="GO" id="GO:0005634">
    <property type="term" value="C:nucleus"/>
    <property type="evidence" value="ECO:0007669"/>
    <property type="project" value="TreeGrafter"/>
</dbReference>
<dbReference type="OrthoDB" id="78308at2759"/>
<dbReference type="GO" id="GO:0006913">
    <property type="term" value="P:nucleocytoplasmic transport"/>
    <property type="evidence" value="ECO:0007669"/>
    <property type="project" value="TreeGrafter"/>
</dbReference>
<organism evidence="4 5">
    <name type="scientific">Capsaspora owczarzaki (strain ATCC 30864)</name>
    <dbReference type="NCBI Taxonomy" id="595528"/>
    <lineage>
        <taxon>Eukaryota</taxon>
        <taxon>Filasterea</taxon>
        <taxon>Capsaspora</taxon>
    </lineage>
</organism>
<dbReference type="SMART" id="SM00368">
    <property type="entry name" value="LRR_RI"/>
    <property type="match status" value="5"/>
</dbReference>
<dbReference type="GO" id="GO:0005829">
    <property type="term" value="C:cytosol"/>
    <property type="evidence" value="ECO:0007669"/>
    <property type="project" value="TreeGrafter"/>
</dbReference>
<dbReference type="InParanoid" id="A0A0D2WV96"/>